<dbReference type="AlphaFoldDB" id="A0ABD5LZZ3"/>
<evidence type="ECO:0000313" key="2">
    <source>
        <dbReference type="EMBL" id="MEZ3163579.1"/>
    </source>
</evidence>
<comment type="caution">
    <text evidence="2">The sequence shown here is derived from an EMBL/GenBank/DDBJ whole genome shotgun (WGS) entry which is preliminary data.</text>
</comment>
<accession>A0ABD5LZZ3</accession>
<proteinExistence type="predicted"/>
<organism evidence="2 3">
    <name type="scientific">Halorubrum miltondacostae</name>
    <dbReference type="NCBI Taxonomy" id="3076378"/>
    <lineage>
        <taxon>Archaea</taxon>
        <taxon>Methanobacteriati</taxon>
        <taxon>Methanobacteriota</taxon>
        <taxon>Stenosarchaea group</taxon>
        <taxon>Halobacteria</taxon>
        <taxon>Halobacteriales</taxon>
        <taxon>Haloferacaceae</taxon>
        <taxon>Halorubrum</taxon>
    </lineage>
</organism>
<feature type="region of interest" description="Disordered" evidence="1">
    <location>
        <begin position="152"/>
        <end position="189"/>
    </location>
</feature>
<reference evidence="2 3" key="1">
    <citation type="submission" date="2024-06" db="EMBL/GenBank/DDBJ databases">
        <title>Halorubrum miltondacostae sp. nov., a potential PHA producer isolated from an inland solar saltern in Rio Maior, Portugal.</title>
        <authorList>
            <person name="Albuquerque L."/>
            <person name="Viver T."/>
            <person name="Barroso C."/>
            <person name="Claudino R."/>
            <person name="Galvan M."/>
            <person name="Simoes G."/>
            <person name="Lobo Da Cunha A."/>
            <person name="Egas C."/>
        </authorList>
    </citation>
    <scope>NUCLEOTIDE SEQUENCE [LARGE SCALE GENOMIC DNA]</scope>
    <source>
        <strain evidence="2 3">RMP-11</strain>
    </source>
</reference>
<feature type="compositionally biased region" description="Low complexity" evidence="1">
    <location>
        <begin position="163"/>
        <end position="177"/>
    </location>
</feature>
<protein>
    <submittedName>
        <fullName evidence="2">Uncharacterized protein</fullName>
    </submittedName>
</protein>
<dbReference type="RefSeq" id="WP_371161175.1">
    <property type="nucleotide sequence ID" value="NZ_JBEDNX010000004.1"/>
</dbReference>
<feature type="compositionally biased region" description="Polar residues" evidence="1">
    <location>
        <begin position="179"/>
        <end position="189"/>
    </location>
</feature>
<dbReference type="EMBL" id="JBEDNY010000002">
    <property type="protein sequence ID" value="MEZ3163579.1"/>
    <property type="molecule type" value="Genomic_DNA"/>
</dbReference>
<keyword evidence="3" id="KW-1185">Reference proteome</keyword>
<sequence length="189" mass="18672">MDRRGLSAAVAALVLVGLVGAGSVVALGGAAPGGVGGLFGDASDPPALVAFDSAGAHCPEDFSANSSTSVSVGAANTEITYVRNVSLPGPSHAVGSPTFERLNESAYILDVPIEETGNATRSCSGAVRYNGTMRIPAGDDPWTLIVEHDGEPVTTLRGDSNRSLLGGSASVSGSASAPDSATNGTNTSA</sequence>
<evidence type="ECO:0000256" key="1">
    <source>
        <dbReference type="SAM" id="MobiDB-lite"/>
    </source>
</evidence>
<gene>
    <name evidence="2" type="ORF">ABNG04_06775</name>
</gene>
<dbReference type="Proteomes" id="UP001567572">
    <property type="component" value="Unassembled WGS sequence"/>
</dbReference>
<evidence type="ECO:0000313" key="3">
    <source>
        <dbReference type="Proteomes" id="UP001567572"/>
    </source>
</evidence>
<name>A0ABD5LZZ3_9EURY</name>